<dbReference type="InterPro" id="IPR005087">
    <property type="entry name" value="CBM11"/>
</dbReference>
<accession>A0A2S8SQH9</accession>
<evidence type="ECO:0000259" key="2">
    <source>
        <dbReference type="Pfam" id="PF03425"/>
    </source>
</evidence>
<name>A0A2S8SQH9_9BACT</name>
<dbReference type="SUPFAM" id="SSF51445">
    <property type="entry name" value="(Trans)glycosidases"/>
    <property type="match status" value="1"/>
</dbReference>
<dbReference type="Pfam" id="PF03425">
    <property type="entry name" value="CBM_11"/>
    <property type="match status" value="1"/>
</dbReference>
<protein>
    <submittedName>
        <fullName evidence="3">Carbohydrate binding domain (Family 11)</fullName>
    </submittedName>
</protein>
<gene>
    <name evidence="3" type="ORF">B1R32_11641</name>
</gene>
<dbReference type="Gene3D" id="3.20.20.80">
    <property type="entry name" value="Glycosidases"/>
    <property type="match status" value="1"/>
</dbReference>
<dbReference type="GO" id="GO:0030245">
    <property type="term" value="P:cellulose catabolic process"/>
    <property type="evidence" value="ECO:0007669"/>
    <property type="project" value="InterPro"/>
</dbReference>
<evidence type="ECO:0000256" key="1">
    <source>
        <dbReference type="SAM" id="SignalP"/>
    </source>
</evidence>
<feature type="chain" id="PRO_5015665807" evidence="1">
    <location>
        <begin position="27"/>
        <end position="641"/>
    </location>
</feature>
<dbReference type="EMBL" id="NIGF01000016">
    <property type="protein sequence ID" value="PQV63064.1"/>
    <property type="molecule type" value="Genomic_DNA"/>
</dbReference>
<dbReference type="InParanoid" id="A0A2S8SQH9"/>
<evidence type="ECO:0000313" key="3">
    <source>
        <dbReference type="EMBL" id="PQV63064.1"/>
    </source>
</evidence>
<dbReference type="Proteomes" id="UP000237684">
    <property type="component" value="Unassembled WGS sequence"/>
</dbReference>
<reference evidence="3 4" key="1">
    <citation type="journal article" date="2018" name="Syst. Appl. Microbiol.">
        <title>Abditibacterium utsteinense sp. nov., the first cultivated member of candidate phylum FBP, isolated from ice-free Antarctic soil samples.</title>
        <authorList>
            <person name="Tahon G."/>
            <person name="Tytgat B."/>
            <person name="Lebbe L."/>
            <person name="Carlier A."/>
            <person name="Willems A."/>
        </authorList>
    </citation>
    <scope>NUCLEOTIDE SEQUENCE [LARGE SCALE GENOMIC DNA]</scope>
    <source>
        <strain evidence="3 4">LMG 29911</strain>
    </source>
</reference>
<dbReference type="RefSeq" id="WP_123580761.1">
    <property type="nucleotide sequence ID" value="NZ_NIGF01000016.1"/>
</dbReference>
<dbReference type="InterPro" id="IPR017853">
    <property type="entry name" value="GH"/>
</dbReference>
<comment type="caution">
    <text evidence="3">The sequence shown here is derived from an EMBL/GenBank/DDBJ whole genome shotgun (WGS) entry which is preliminary data.</text>
</comment>
<keyword evidence="4" id="KW-1185">Reference proteome</keyword>
<evidence type="ECO:0000313" key="4">
    <source>
        <dbReference type="Proteomes" id="UP000237684"/>
    </source>
</evidence>
<feature type="domain" description="CBM11" evidence="2">
    <location>
        <begin position="30"/>
        <end position="164"/>
    </location>
</feature>
<sequence length="641" mass="67664">MRFRLFSAVLFPVILAGFLGSSRAYGAPASLVVDDFEDGVSNWTRADKARIGLSDIVAVKADVASSGSPTNGGALKSTGAALLAFKSAQGSWASLSREVDGAAWAKIGASALSFRMSGGGNARGVILQLRAKTSGRDMTFSLPRPVRLDLTRWRRVAIPLTDFKGPQGEALAPRLSAVYLLQFQQTGTWDSRFFSIDDLTVEGSGIPIVAALPKKSAAPKNSSVASVSTAGAIKIGADFLRVSGAIRASANISMGASYAGPGTSPLQSSKEFRSAVALLKPKFMRLDVGALADLADSSRPAFDFSRLVDAARRARALGAEPLVALTNPPEWGLDARAYSVLCTDAARALNLKSSGAATRFFELSPGGEDIDNATAISYYNAGFGALKGLSKALRVGGFGAPAGSLASQTAFLQSARGLDFLSVSSFGAQSGSPSDALLLSGARDVSDLKTAAGALDKSKWARAALFVTQANVSGAKNPGESAPSDIRLVGRVSGAWWAQFMASGSRLADQIFYNDAINPEWGFLDEGARAYPSYYSLWLWNTFFPSGSKRVVTTSSSQAIFVSAANTPTSHNMLLVNTTNVPQVAQIGIRGFPVLREARLRLFDDPQQSVRFTTLPKSPFQTVKLQPYAVAVVQFIEPPKR</sequence>
<feature type="signal peptide" evidence="1">
    <location>
        <begin position="1"/>
        <end position="26"/>
    </location>
</feature>
<dbReference type="AlphaFoldDB" id="A0A2S8SQH9"/>
<dbReference type="GO" id="GO:0008810">
    <property type="term" value="F:cellulase activity"/>
    <property type="evidence" value="ECO:0007669"/>
    <property type="project" value="InterPro"/>
</dbReference>
<organism evidence="3 4">
    <name type="scientific">Abditibacterium utsteinense</name>
    <dbReference type="NCBI Taxonomy" id="1960156"/>
    <lineage>
        <taxon>Bacteria</taxon>
        <taxon>Pseudomonadati</taxon>
        <taxon>Abditibacteriota</taxon>
        <taxon>Abditibacteriia</taxon>
        <taxon>Abditibacteriales</taxon>
        <taxon>Abditibacteriaceae</taxon>
        <taxon>Abditibacterium</taxon>
    </lineage>
</organism>
<keyword evidence="1" id="KW-0732">Signal</keyword>
<proteinExistence type="predicted"/>